<feature type="compositionally biased region" description="Basic and acidic residues" evidence="8">
    <location>
        <begin position="730"/>
        <end position="739"/>
    </location>
</feature>
<keyword evidence="6" id="KW-0443">Lipid metabolism</keyword>
<dbReference type="EC" id="3.1.4.4" evidence="7"/>
<dbReference type="InterPro" id="IPR001683">
    <property type="entry name" value="PX_dom"/>
</dbReference>
<dbReference type="GO" id="GO:0006654">
    <property type="term" value="P:phosphatidic acid biosynthetic process"/>
    <property type="evidence" value="ECO:0007669"/>
    <property type="project" value="InterPro"/>
</dbReference>
<dbReference type="GO" id="GO:0035091">
    <property type="term" value="F:phosphatidylinositol binding"/>
    <property type="evidence" value="ECO:0007669"/>
    <property type="project" value="InterPro"/>
</dbReference>
<dbReference type="Pfam" id="PF13091">
    <property type="entry name" value="PLDc_2"/>
    <property type="match status" value="1"/>
</dbReference>
<dbReference type="PIRSF" id="PIRSF009376">
    <property type="entry name" value="Phospholipase_D_euk"/>
    <property type="match status" value="1"/>
</dbReference>
<feature type="compositionally biased region" description="Basic and acidic residues" evidence="8">
    <location>
        <begin position="226"/>
        <end position="247"/>
    </location>
</feature>
<dbReference type="SMART" id="SM00155">
    <property type="entry name" value="PLDc"/>
    <property type="match status" value="2"/>
</dbReference>
<dbReference type="FunFam" id="3.30.1520.10:FF:000051">
    <property type="entry name" value="Phospholipase"/>
    <property type="match status" value="1"/>
</dbReference>
<dbReference type="PANTHER" id="PTHR18896">
    <property type="entry name" value="PHOSPHOLIPASE D"/>
    <property type="match status" value="1"/>
</dbReference>
<feature type="compositionally biased region" description="Basic and acidic residues" evidence="8">
    <location>
        <begin position="269"/>
        <end position="288"/>
    </location>
</feature>
<feature type="region of interest" description="Disordered" evidence="8">
    <location>
        <begin position="1682"/>
        <end position="1743"/>
    </location>
</feature>
<feature type="region of interest" description="Disordered" evidence="8">
    <location>
        <begin position="1352"/>
        <end position="1589"/>
    </location>
</feature>
<dbReference type="EMBL" id="OOIQ01000001">
    <property type="protein sequence ID" value="SPO42842.1"/>
    <property type="molecule type" value="Genomic_DNA"/>
</dbReference>
<proteinExistence type="inferred from homology"/>
<dbReference type="CDD" id="cd09138">
    <property type="entry name" value="PLDc_vPLD1_2_yPLD_like_1"/>
    <property type="match status" value="1"/>
</dbReference>
<feature type="region of interest" description="Disordered" evidence="8">
    <location>
        <begin position="728"/>
        <end position="758"/>
    </location>
</feature>
<feature type="region of interest" description="Disordered" evidence="8">
    <location>
        <begin position="21"/>
        <end position="459"/>
    </location>
</feature>
<feature type="compositionally biased region" description="Polar residues" evidence="8">
    <location>
        <begin position="252"/>
        <end position="268"/>
    </location>
</feature>
<evidence type="ECO:0000256" key="6">
    <source>
        <dbReference type="ARBA" id="ARBA00023098"/>
    </source>
</evidence>
<evidence type="ECO:0000313" key="11">
    <source>
        <dbReference type="EMBL" id="SPO42842.1"/>
    </source>
</evidence>
<dbReference type="Gene3D" id="3.30.1520.10">
    <property type="entry name" value="Phox-like domain"/>
    <property type="match status" value="1"/>
</dbReference>
<feature type="compositionally biased region" description="Basic and acidic residues" evidence="8">
    <location>
        <begin position="449"/>
        <end position="459"/>
    </location>
</feature>
<feature type="compositionally biased region" description="Basic and acidic residues" evidence="8">
    <location>
        <begin position="338"/>
        <end position="349"/>
    </location>
</feature>
<feature type="domain" description="PLD phosphodiesterase" evidence="9">
    <location>
        <begin position="952"/>
        <end position="979"/>
    </location>
</feature>
<feature type="domain" description="PX" evidence="10">
    <location>
        <begin position="499"/>
        <end position="637"/>
    </location>
</feature>
<dbReference type="InterPro" id="IPR016555">
    <property type="entry name" value="PLipase_D_euk"/>
</dbReference>
<dbReference type="CDD" id="cd01254">
    <property type="entry name" value="PH_PLD"/>
    <property type="match status" value="1"/>
</dbReference>
<reference evidence="11" key="1">
    <citation type="submission" date="2018-03" db="EMBL/GenBank/DDBJ databases">
        <authorList>
            <person name="Guldener U."/>
        </authorList>
    </citation>
    <scope>NUCLEOTIDE SEQUENCE [LARGE SCALE GENOMIC DNA]</scope>
    <source>
        <strain evidence="11">ATCC34888</strain>
    </source>
</reference>
<dbReference type="InterPro" id="IPR015679">
    <property type="entry name" value="PLipase_D_fam"/>
</dbReference>
<evidence type="ECO:0000313" key="12">
    <source>
        <dbReference type="Proteomes" id="UP000325008"/>
    </source>
</evidence>
<keyword evidence="3" id="KW-0677">Repeat</keyword>
<dbReference type="CDD" id="cd09141">
    <property type="entry name" value="PLDc_vPLD1_2_yPLD_like_2"/>
    <property type="match status" value="1"/>
</dbReference>
<name>A0A5C3FEJ2_PSEA2</name>
<dbReference type="Pfam" id="PF00614">
    <property type="entry name" value="PLDc"/>
    <property type="match status" value="1"/>
</dbReference>
<sequence length="1794" mass="201044">MSSGTSFADLAHQAWDTAAQLTGFSAIGEQPEDQDSEQQSDADKQQKPNARTPNGKEDHNDASGTASPAQDPYRAAPGNHPNDPAARINHPDAVNKPAQAASGADRAEPKIDNPSTEQHGQHKRQTFKHASEAPPHDDMGQGIIERALGDEGMIAQRQGTVYDKQLENEMDGSYKDTEKQTKPETAAAELGQPIHSERNQHPDKHGPSADAHQPHAANRGPSWASRPDDAQRAKIAKMKESQKEGTWKRRFSSFNPNSDASAPSTPKPKNSDDHKDSDKQDDSDKERGTGLFSGMFDTHSPARPALNIFGPSGAQRSSTLRSNANKDGDVDAAARNNSDAKGKQHDMTEANKASRSSSRWAENSNRMRNAFEPPTPSAETATDDNGPQRNDDDVPTPELSPDAQKLRAITKIMLGPNKDKDEPASPDASGSGGPQQAQTRWAQLKKKVRESQKAKREQTKTGAVNLDLAKELQTGILPVFLLKMAVERDEAKRRRIPVLLNHLRLRVTDSVNPMHNTHAVFRIELEYGDGLVKWVIYRELRDFINLHAHYRAAALRGYLGRSIGNSTEGDVGLPSFPKMSLPYFNQLQRQGKTSRADFARAQRDALENYIIELIRRTMFRPEANRLCKFFEISALSVSLASRGGHQGKQGYLRILSRSSRKKDQKSVLTPARWAKAYEPKWFIVRESFIAIVNEPDSLQLYDVFLMDNEFKVERPKRLYKQTMHIAHGLTHSDDKKGPEVESSEQPDSANASGSKEASYDQTALLTGGHFKDVDPKKRDEAHDAERHASSHTFYIRNAERKLKLVAKNERMMEQFIVSLQKMAARNIFGGTNRFESFAPIRLNVSAQWLADGRDYYWNLSKALMMAKDRVFIHDWWLSPELYLRRPGHPKWRLDNVLKKKAEEGVKIFVIIYNEVSNNFTPTDSNYTKQRLIGLHRNIFVQRSPSHFKTGTFYWAHHEKLCVIDETIAFMGGLDLCFGRYDTPAHVLVDDALYHKRDNESETELGLSSAPGYLGPTKDGREAHIWPGQDYANERVMEWHTLSKPAEDLFARDKFPRMPWHDVGLQLVGQPARDLCRHFIQRWNFLLRIKNHTRQMPFLVPPPDFTPEELQKYGLTGTCEVQICRSAGPWSLGTANKIEHSIQNAYLKSIQMSDHFVYIENQFFVTSTIMEGNKIENKIGEALVSRIIRAHREGTPWRAVIVIPLIPGFPMPIDHPDASSVRLIVELQNRSISRGEHSIFGKLRREGIDPERYISFFSLRTWGKLRGGQLTTEQVYLHDKIMIVDDRLAIIGSANINERSQRGDRDSELACVIRDHDMVDSFMGGKPYKVGRFAHTLRMRLMREHLGVDVDELEANERRTGEARESAHGHGSTNGREGSAAAASVYSDDVETVNSDGEWDPDHEQSHNGLKRQASKEASTSDVVDVPTTKESLKHATSKLADRGNGTVSELRHQIKDTLSNGTSKAKTEMEATADPVAESANHNERYQAARSERVSAAMRGEEPQSLAEGRYDSSLEPTLEEKLLAEDVPAVNGRTANADGESKRTRPSSDYHRLLGSLSSSSLGPERETDMLQRASQRGLGDDLDVGGPEDLRRKISGRMSTSLWNLPAASLEIDPFKFQDPVDDSFYIDYWLTCAVHNTQIFRKVFKCVPDDTVTTWAEYKAFGAWADRLARSGKFGAKESRDVRDAQAHSVPGASVGGPVGQTSTKQEGEESKTDQDQIPSALRDAQASQNAPGKEKAVEGFSTRELDQMEALLDECRGSLVLHPTRFLEAEDHSNNFLFAMDRINPLLIYD</sequence>
<dbReference type="InterPro" id="IPR001849">
    <property type="entry name" value="PH_domain"/>
</dbReference>
<dbReference type="FunFam" id="3.30.870.10:FF:000011">
    <property type="entry name" value="Phospholipase"/>
    <property type="match status" value="1"/>
</dbReference>
<dbReference type="SUPFAM" id="SSF56024">
    <property type="entry name" value="Phospholipase D/nuclease"/>
    <property type="match status" value="2"/>
</dbReference>
<feature type="compositionally biased region" description="Acidic residues" evidence="8">
    <location>
        <begin position="30"/>
        <end position="40"/>
    </location>
</feature>
<dbReference type="PROSITE" id="PS50195">
    <property type="entry name" value="PX"/>
    <property type="match status" value="1"/>
</dbReference>
<evidence type="ECO:0000256" key="4">
    <source>
        <dbReference type="ARBA" id="ARBA00022801"/>
    </source>
</evidence>
<organism evidence="11 12">
    <name type="scientific">Pseudozyma antarctica</name>
    <name type="common">Yeast</name>
    <name type="synonym">Candida antarctica</name>
    <dbReference type="NCBI Taxonomy" id="84753"/>
    <lineage>
        <taxon>Eukaryota</taxon>
        <taxon>Fungi</taxon>
        <taxon>Dikarya</taxon>
        <taxon>Basidiomycota</taxon>
        <taxon>Ustilaginomycotina</taxon>
        <taxon>Ustilaginomycetes</taxon>
        <taxon>Ustilaginales</taxon>
        <taxon>Ustilaginaceae</taxon>
        <taxon>Moesziomyces</taxon>
    </lineage>
</organism>
<feature type="compositionally biased region" description="Basic and acidic residues" evidence="8">
    <location>
        <begin position="1709"/>
        <end position="1718"/>
    </location>
</feature>
<dbReference type="RefSeq" id="XP_014659599.1">
    <property type="nucleotide sequence ID" value="XM_014804113.1"/>
</dbReference>
<evidence type="ECO:0000256" key="8">
    <source>
        <dbReference type="SAM" id="MobiDB-lite"/>
    </source>
</evidence>
<keyword evidence="12" id="KW-1185">Reference proteome</keyword>
<keyword evidence="4 7" id="KW-0378">Hydrolase</keyword>
<evidence type="ECO:0000256" key="3">
    <source>
        <dbReference type="ARBA" id="ARBA00022737"/>
    </source>
</evidence>
<dbReference type="InterPro" id="IPR001736">
    <property type="entry name" value="PLipase_D/transphosphatidylase"/>
</dbReference>
<feature type="compositionally biased region" description="Basic and acidic residues" evidence="8">
    <location>
        <begin position="1481"/>
        <end position="1493"/>
    </location>
</feature>
<gene>
    <name evidence="11" type="ORF">PSANT_00526</name>
</gene>
<dbReference type="CDD" id="cd06093">
    <property type="entry name" value="PX_domain"/>
    <property type="match status" value="1"/>
</dbReference>
<dbReference type="GO" id="GO:0035556">
    <property type="term" value="P:intracellular signal transduction"/>
    <property type="evidence" value="ECO:0007669"/>
    <property type="project" value="InterPro"/>
</dbReference>
<keyword evidence="5 7" id="KW-0442">Lipid degradation</keyword>
<feature type="compositionally biased region" description="Low complexity" evidence="8">
    <location>
        <begin position="1554"/>
        <end position="1564"/>
    </location>
</feature>
<feature type="compositionally biased region" description="Polar residues" evidence="8">
    <location>
        <begin position="314"/>
        <end position="323"/>
    </location>
</feature>
<feature type="compositionally biased region" description="Basic and acidic residues" evidence="8">
    <location>
        <begin position="195"/>
        <end position="207"/>
    </location>
</feature>
<feature type="compositionally biased region" description="Basic and acidic residues" evidence="8">
    <location>
        <begin position="164"/>
        <end position="182"/>
    </location>
</feature>
<dbReference type="PANTHER" id="PTHR18896:SF76">
    <property type="entry name" value="PHOSPHOLIPASE"/>
    <property type="match status" value="1"/>
</dbReference>
<feature type="domain" description="PLD phosphodiesterase" evidence="9">
    <location>
        <begin position="1272"/>
        <end position="1299"/>
    </location>
</feature>
<feature type="compositionally biased region" description="Basic and acidic residues" evidence="8">
    <location>
        <begin position="1354"/>
        <end position="1367"/>
    </location>
</feature>
<evidence type="ECO:0000256" key="7">
    <source>
        <dbReference type="PIRNR" id="PIRNR009376"/>
    </source>
</evidence>
<feature type="compositionally biased region" description="Polar residues" evidence="8">
    <location>
        <begin position="743"/>
        <end position="758"/>
    </location>
</feature>
<dbReference type="GO" id="GO:0009395">
    <property type="term" value="P:phospholipid catabolic process"/>
    <property type="evidence" value="ECO:0007669"/>
    <property type="project" value="TreeGrafter"/>
</dbReference>
<dbReference type="InterPro" id="IPR025202">
    <property type="entry name" value="PLD-like_dom"/>
</dbReference>
<comment type="catalytic activity">
    <reaction evidence="1 7">
        <text>a 1,2-diacyl-sn-glycero-3-phosphocholine + H2O = a 1,2-diacyl-sn-glycero-3-phosphate + choline + H(+)</text>
        <dbReference type="Rhea" id="RHEA:14445"/>
        <dbReference type="ChEBI" id="CHEBI:15354"/>
        <dbReference type="ChEBI" id="CHEBI:15377"/>
        <dbReference type="ChEBI" id="CHEBI:15378"/>
        <dbReference type="ChEBI" id="CHEBI:57643"/>
        <dbReference type="ChEBI" id="CHEBI:58608"/>
        <dbReference type="EC" id="3.1.4.4"/>
    </reaction>
</comment>
<dbReference type="SUPFAM" id="SSF64268">
    <property type="entry name" value="PX domain"/>
    <property type="match status" value="1"/>
</dbReference>
<dbReference type="Gene3D" id="3.30.870.10">
    <property type="entry name" value="Endonuclease Chain A"/>
    <property type="match status" value="2"/>
</dbReference>
<feature type="compositionally biased region" description="Polar residues" evidence="8">
    <location>
        <begin position="377"/>
        <end position="388"/>
    </location>
</feature>
<evidence type="ECO:0000256" key="1">
    <source>
        <dbReference type="ARBA" id="ARBA00000798"/>
    </source>
</evidence>
<protein>
    <recommendedName>
        <fullName evidence="7">Phospholipase</fullName>
        <ecNumber evidence="7">3.1.4.4</ecNumber>
    </recommendedName>
</protein>
<evidence type="ECO:0000259" key="10">
    <source>
        <dbReference type="PROSITE" id="PS50195"/>
    </source>
</evidence>
<dbReference type="InterPro" id="IPR036871">
    <property type="entry name" value="PX_dom_sf"/>
</dbReference>
<evidence type="ECO:0000256" key="2">
    <source>
        <dbReference type="ARBA" id="ARBA00008664"/>
    </source>
</evidence>
<dbReference type="SMART" id="SM00233">
    <property type="entry name" value="PH"/>
    <property type="match status" value="1"/>
</dbReference>
<evidence type="ECO:0000256" key="5">
    <source>
        <dbReference type="ARBA" id="ARBA00022963"/>
    </source>
</evidence>
<feature type="compositionally biased region" description="Basic and acidic residues" evidence="8">
    <location>
        <begin position="129"/>
        <end position="139"/>
    </location>
</feature>
<dbReference type="GO" id="GO:0004630">
    <property type="term" value="F:phospholipase D activity"/>
    <property type="evidence" value="ECO:0007669"/>
    <property type="project" value="UniProtKB-UniRule"/>
</dbReference>
<accession>A0A5C3FEJ2</accession>
<feature type="compositionally biased region" description="Basic and acidic residues" evidence="8">
    <location>
        <begin position="1540"/>
        <end position="1553"/>
    </location>
</feature>
<dbReference type="OrthoDB" id="14911at2759"/>
<comment type="similarity">
    <text evidence="2 7">Belongs to the phospholipase D family.</text>
</comment>
<comment type="caution">
    <text evidence="11">The sequence shown here is derived from an EMBL/GenBank/DDBJ whole genome shotgun (WGS) entry which is preliminary data.</text>
</comment>
<feature type="compositionally biased region" description="Polar residues" evidence="8">
    <location>
        <begin position="351"/>
        <end position="367"/>
    </location>
</feature>
<dbReference type="Proteomes" id="UP000325008">
    <property type="component" value="Unassembled WGS sequence"/>
</dbReference>
<dbReference type="PROSITE" id="PS50035">
    <property type="entry name" value="PLD"/>
    <property type="match status" value="2"/>
</dbReference>
<evidence type="ECO:0000259" key="9">
    <source>
        <dbReference type="PROSITE" id="PS50035"/>
    </source>
</evidence>
<feature type="compositionally biased region" description="Basic and acidic residues" evidence="8">
    <location>
        <begin position="1509"/>
        <end position="1525"/>
    </location>
</feature>